<organism evidence="8 9">
    <name type="scientific">Prymnesium parvum</name>
    <name type="common">Toxic golden alga</name>
    <dbReference type="NCBI Taxonomy" id="97485"/>
    <lineage>
        <taxon>Eukaryota</taxon>
        <taxon>Haptista</taxon>
        <taxon>Haptophyta</taxon>
        <taxon>Prymnesiophyceae</taxon>
        <taxon>Prymnesiales</taxon>
        <taxon>Prymnesiaceae</taxon>
        <taxon>Prymnesium</taxon>
    </lineage>
</organism>
<feature type="transmembrane region" description="Helical" evidence="7">
    <location>
        <begin position="283"/>
        <end position="303"/>
    </location>
</feature>
<dbReference type="GO" id="GO:0016020">
    <property type="term" value="C:membrane"/>
    <property type="evidence" value="ECO:0007669"/>
    <property type="project" value="UniProtKB-SubCell"/>
</dbReference>
<accession>A0AB34JW11</accession>
<feature type="transmembrane region" description="Helical" evidence="7">
    <location>
        <begin position="323"/>
        <end position="342"/>
    </location>
</feature>
<comment type="subcellular location">
    <subcellularLocation>
        <location evidence="1">Membrane</location>
        <topology evidence="1">Multi-pass membrane protein</topology>
    </subcellularLocation>
</comment>
<keyword evidence="3" id="KW-0813">Transport</keyword>
<gene>
    <name evidence="8" type="ORF">AB1Y20_015179</name>
</gene>
<dbReference type="InterPro" id="IPR052599">
    <property type="entry name" value="SLC43A_AATransporter"/>
</dbReference>
<feature type="transmembrane region" description="Helical" evidence="7">
    <location>
        <begin position="6"/>
        <end position="31"/>
    </location>
</feature>
<name>A0AB34JW11_PRYPA</name>
<evidence type="ECO:0000256" key="2">
    <source>
        <dbReference type="ARBA" id="ARBA00006595"/>
    </source>
</evidence>
<protein>
    <submittedName>
        <fullName evidence="8">Uncharacterized protein</fullName>
    </submittedName>
</protein>
<feature type="transmembrane region" description="Helical" evidence="7">
    <location>
        <begin position="375"/>
        <end position="395"/>
    </location>
</feature>
<dbReference type="SUPFAM" id="SSF103473">
    <property type="entry name" value="MFS general substrate transporter"/>
    <property type="match status" value="1"/>
</dbReference>
<evidence type="ECO:0000256" key="5">
    <source>
        <dbReference type="ARBA" id="ARBA00022989"/>
    </source>
</evidence>
<feature type="transmembrane region" description="Helical" evidence="7">
    <location>
        <begin position="446"/>
        <end position="465"/>
    </location>
</feature>
<evidence type="ECO:0000313" key="8">
    <source>
        <dbReference type="EMBL" id="KAL1526469.1"/>
    </source>
</evidence>
<keyword evidence="9" id="KW-1185">Reference proteome</keyword>
<dbReference type="PANTHER" id="PTHR20772">
    <property type="entry name" value="PROTEIN FMP42"/>
    <property type="match status" value="1"/>
</dbReference>
<comment type="similarity">
    <text evidence="2">Belongs to the SLC43A transporter (TC 2.A.1.44) family.</text>
</comment>
<feature type="transmembrane region" description="Helical" evidence="7">
    <location>
        <begin position="103"/>
        <end position="122"/>
    </location>
</feature>
<feature type="transmembrane region" description="Helical" evidence="7">
    <location>
        <begin position="170"/>
        <end position="191"/>
    </location>
</feature>
<evidence type="ECO:0000256" key="3">
    <source>
        <dbReference type="ARBA" id="ARBA00022448"/>
    </source>
</evidence>
<keyword evidence="6 7" id="KW-0472">Membrane</keyword>
<evidence type="ECO:0000313" key="9">
    <source>
        <dbReference type="Proteomes" id="UP001515480"/>
    </source>
</evidence>
<evidence type="ECO:0000256" key="7">
    <source>
        <dbReference type="SAM" id="Phobius"/>
    </source>
</evidence>
<evidence type="ECO:0000256" key="1">
    <source>
        <dbReference type="ARBA" id="ARBA00004141"/>
    </source>
</evidence>
<evidence type="ECO:0000256" key="4">
    <source>
        <dbReference type="ARBA" id="ARBA00022692"/>
    </source>
</evidence>
<feature type="transmembrane region" description="Helical" evidence="7">
    <location>
        <begin position="128"/>
        <end position="149"/>
    </location>
</feature>
<feature type="transmembrane region" description="Helical" evidence="7">
    <location>
        <begin position="211"/>
        <end position="231"/>
    </location>
</feature>
<proteinExistence type="inferred from homology"/>
<dbReference type="Proteomes" id="UP001515480">
    <property type="component" value="Unassembled WGS sequence"/>
</dbReference>
<evidence type="ECO:0000256" key="6">
    <source>
        <dbReference type="ARBA" id="ARBA00023136"/>
    </source>
</evidence>
<dbReference type="InterPro" id="IPR036259">
    <property type="entry name" value="MFS_trans_sf"/>
</dbReference>
<keyword evidence="4 7" id="KW-0812">Transmembrane</keyword>
<feature type="transmembrane region" description="Helical" evidence="7">
    <location>
        <begin position="349"/>
        <end position="369"/>
    </location>
</feature>
<dbReference type="PANTHER" id="PTHR20772:SF2">
    <property type="entry name" value="PROTEIN FMP42"/>
    <property type="match status" value="1"/>
</dbReference>
<comment type="caution">
    <text evidence="8">The sequence shown here is derived from an EMBL/GenBank/DDBJ whole genome shotgun (WGS) entry which is preliminary data.</text>
</comment>
<sequence length="529" mass="56935">MPLISPFFLACGTIALAVINVWLAGGVIYGLPSIYSIFYHRGSWSQSCGSEEAWSCANNATGTKCCDAQLDQITMLSSICYFIADASAALWGEAVDRAGVPPVLGIAAFLSCTGALGIGLGVHYRSEFVTSSSLISLAFGGPGIFFSSYKGCLMLLSAPRTVLLTKKQQSALAALLPAFTAAAFDGSALMLRLVRALSNHATRCPRSVATVWMVTIVIVSFLFFVSLYSWLNAEVETADGSAVSAQREELGQSKAVAKEDSHLLSSSASPASLSRTIFGKLNLLLLCFMTTLNLSCTFYMQTIEDQAHVLFGEDRGDVVSNTFQLAFPIVGLASAVIAFLVIENCEAQFVRWTIVASIGLLHALLFIIPLYGSQIGAAVVFGLLRTMQWSIYFDILSNEKFVHRSYYSRVFGYNSLIIAGISDFLPYALTDFIIRSPTDQHATLYFANKLGIALAFATAATVYCWRVRAFETRSSITDSSAWAWSRSSFLGGKPEKGISDVTISTPANQGCLGWLSLCASPSATLTDKA</sequence>
<feature type="transmembrane region" description="Helical" evidence="7">
    <location>
        <begin position="416"/>
        <end position="434"/>
    </location>
</feature>
<dbReference type="EMBL" id="JBGBPQ010000003">
    <property type="protein sequence ID" value="KAL1526469.1"/>
    <property type="molecule type" value="Genomic_DNA"/>
</dbReference>
<keyword evidence="5 7" id="KW-1133">Transmembrane helix</keyword>
<reference evidence="8 9" key="1">
    <citation type="journal article" date="2024" name="Science">
        <title>Giant polyketide synthase enzymes in the biosynthesis of giant marine polyether toxins.</title>
        <authorList>
            <person name="Fallon T.R."/>
            <person name="Shende V.V."/>
            <person name="Wierzbicki I.H."/>
            <person name="Pendleton A.L."/>
            <person name="Watervoot N.F."/>
            <person name="Auber R.P."/>
            <person name="Gonzalez D.J."/>
            <person name="Wisecaver J.H."/>
            <person name="Moore B.S."/>
        </authorList>
    </citation>
    <scope>NUCLEOTIDE SEQUENCE [LARGE SCALE GENOMIC DNA]</scope>
    <source>
        <strain evidence="8 9">12B1</strain>
    </source>
</reference>
<dbReference type="AlphaFoldDB" id="A0AB34JW11"/>